<dbReference type="InterPro" id="IPR051400">
    <property type="entry name" value="HAD-like_hydrolase"/>
</dbReference>
<evidence type="ECO:0000313" key="4">
    <source>
        <dbReference type="EMBL" id="KAG9258918.1"/>
    </source>
</evidence>
<dbReference type="PANTHER" id="PTHR46470">
    <property type="entry name" value="N-ACYLNEURAMINATE-9-PHOSPHATASE"/>
    <property type="match status" value="1"/>
</dbReference>
<dbReference type="AlphaFoldDB" id="A0A9P7ZWW7"/>
<dbReference type="Pfam" id="PF00702">
    <property type="entry name" value="Hydrolase"/>
    <property type="match status" value="1"/>
</dbReference>
<dbReference type="NCBIfam" id="TIGR01509">
    <property type="entry name" value="HAD-SF-IA-v3"/>
    <property type="match status" value="1"/>
</dbReference>
<sequence>MNSSSTVLFFDLDDTLFDRSHSILAGLEAVKAAQPSLAEFGIERLEYVYRKKVDLKFKHHLGRVAERSDAWSERLRQVFTKLDVPAPSNEELKTLLEIYDAAYKASRQATHTTIQTLEQLKNKGFRLALITNGEHETQAEKAKAIGVSHLFEEIISSEAAGHSKPDEEIFEYALKRMGGANPLKCVMIGNDVVKDMLGGFAANMQIIWYDPRAPEPEIIFLFGSSRPIPVITKMHQIIGYLKNLGYCT</sequence>
<dbReference type="Gene3D" id="3.40.50.1000">
    <property type="entry name" value="HAD superfamily/HAD-like"/>
    <property type="match status" value="1"/>
</dbReference>
<comment type="cofactor">
    <cofactor evidence="1">
        <name>Mg(2+)</name>
        <dbReference type="ChEBI" id="CHEBI:18420"/>
    </cofactor>
</comment>
<name>A0A9P7ZWW7_9HYPO</name>
<organism evidence="4 5">
    <name type="scientific">Emericellopsis atlantica</name>
    <dbReference type="NCBI Taxonomy" id="2614577"/>
    <lineage>
        <taxon>Eukaryota</taxon>
        <taxon>Fungi</taxon>
        <taxon>Dikarya</taxon>
        <taxon>Ascomycota</taxon>
        <taxon>Pezizomycotina</taxon>
        <taxon>Sordariomycetes</taxon>
        <taxon>Hypocreomycetidae</taxon>
        <taxon>Hypocreales</taxon>
        <taxon>Bionectriaceae</taxon>
        <taxon>Emericellopsis</taxon>
    </lineage>
</organism>
<reference evidence="4" key="1">
    <citation type="journal article" date="2021" name="IMA Fungus">
        <title>Genomic characterization of three marine fungi, including Emericellopsis atlantica sp. nov. with signatures of a generalist lifestyle and marine biomass degradation.</title>
        <authorList>
            <person name="Hagestad O.C."/>
            <person name="Hou L."/>
            <person name="Andersen J.H."/>
            <person name="Hansen E.H."/>
            <person name="Altermark B."/>
            <person name="Li C."/>
            <person name="Kuhnert E."/>
            <person name="Cox R.J."/>
            <person name="Crous P.W."/>
            <person name="Spatafora J.W."/>
            <person name="Lail K."/>
            <person name="Amirebrahimi M."/>
            <person name="Lipzen A."/>
            <person name="Pangilinan J."/>
            <person name="Andreopoulos W."/>
            <person name="Hayes R.D."/>
            <person name="Ng V."/>
            <person name="Grigoriev I.V."/>
            <person name="Jackson S.A."/>
            <person name="Sutton T.D.S."/>
            <person name="Dobson A.D.W."/>
            <person name="Rama T."/>
        </authorList>
    </citation>
    <scope>NUCLEOTIDE SEQUENCE</scope>
    <source>
        <strain evidence="4">TS7</strain>
    </source>
</reference>
<dbReference type="InterPro" id="IPR006439">
    <property type="entry name" value="HAD-SF_hydro_IA"/>
</dbReference>
<gene>
    <name evidence="4" type="ORF">F5Z01DRAFT_641778</name>
</gene>
<keyword evidence="3" id="KW-0460">Magnesium</keyword>
<dbReference type="PRINTS" id="PR00413">
    <property type="entry name" value="HADHALOGNASE"/>
</dbReference>
<evidence type="ECO:0000313" key="5">
    <source>
        <dbReference type="Proteomes" id="UP000887229"/>
    </source>
</evidence>
<dbReference type="InterPro" id="IPR036412">
    <property type="entry name" value="HAD-like_sf"/>
</dbReference>
<dbReference type="SUPFAM" id="SSF56784">
    <property type="entry name" value="HAD-like"/>
    <property type="match status" value="1"/>
</dbReference>
<dbReference type="SFLD" id="SFLDG01129">
    <property type="entry name" value="C1.5:_HAD__Beta-PGM__Phosphata"/>
    <property type="match status" value="1"/>
</dbReference>
<accession>A0A9P7ZWW7</accession>
<keyword evidence="2" id="KW-0378">Hydrolase</keyword>
<proteinExistence type="predicted"/>
<dbReference type="RefSeq" id="XP_046122842.1">
    <property type="nucleotide sequence ID" value="XM_046262595.1"/>
</dbReference>
<dbReference type="GeneID" id="70293498"/>
<evidence type="ECO:0000256" key="1">
    <source>
        <dbReference type="ARBA" id="ARBA00001946"/>
    </source>
</evidence>
<protein>
    <submittedName>
        <fullName evidence="4">HAD-like domain-containing protein</fullName>
    </submittedName>
</protein>
<evidence type="ECO:0000256" key="3">
    <source>
        <dbReference type="ARBA" id="ARBA00022842"/>
    </source>
</evidence>
<keyword evidence="5" id="KW-1185">Reference proteome</keyword>
<evidence type="ECO:0000256" key="2">
    <source>
        <dbReference type="ARBA" id="ARBA00022801"/>
    </source>
</evidence>
<dbReference type="InterPro" id="IPR023214">
    <property type="entry name" value="HAD_sf"/>
</dbReference>
<dbReference type="Gene3D" id="1.20.120.710">
    <property type="entry name" value="Haloacid dehalogenase hydrolase-like domain"/>
    <property type="match status" value="1"/>
</dbReference>
<dbReference type="Proteomes" id="UP000887229">
    <property type="component" value="Unassembled WGS sequence"/>
</dbReference>
<dbReference type="NCBIfam" id="TIGR01549">
    <property type="entry name" value="HAD-SF-IA-v1"/>
    <property type="match status" value="1"/>
</dbReference>
<dbReference type="GO" id="GO:0044281">
    <property type="term" value="P:small molecule metabolic process"/>
    <property type="evidence" value="ECO:0007669"/>
    <property type="project" value="UniProtKB-ARBA"/>
</dbReference>
<comment type="caution">
    <text evidence="4">The sequence shown here is derived from an EMBL/GenBank/DDBJ whole genome shotgun (WGS) entry which is preliminary data.</text>
</comment>
<dbReference type="SFLD" id="SFLDS00003">
    <property type="entry name" value="Haloacid_Dehalogenase"/>
    <property type="match status" value="1"/>
</dbReference>
<dbReference type="EMBL" id="MU251242">
    <property type="protein sequence ID" value="KAG9258918.1"/>
    <property type="molecule type" value="Genomic_DNA"/>
</dbReference>
<dbReference type="GO" id="GO:0016791">
    <property type="term" value="F:phosphatase activity"/>
    <property type="evidence" value="ECO:0007669"/>
    <property type="project" value="UniProtKB-ARBA"/>
</dbReference>
<dbReference type="OrthoDB" id="444127at2759"/>